<gene>
    <name evidence="2" type="ORF">AMSG_06701</name>
</gene>
<keyword evidence="3" id="KW-1185">Reference proteome</keyword>
<feature type="region of interest" description="Disordered" evidence="1">
    <location>
        <begin position="361"/>
        <end position="398"/>
    </location>
</feature>
<protein>
    <submittedName>
        <fullName evidence="2">Uncharacterized protein</fullName>
    </submittedName>
</protein>
<name>A0A0L0DEZ7_THETB</name>
<sequence>MAQDMPIASPVWDTLSAEDHQRIRRLYTVRDAATPPVQSNFRVAAVFAFTDTDGQPQLLDGTNNETCYIHGSICAERSTLPRIRQMGYNSIDAGYITCDGKGYITPGMLCREYMTEVAGLDLRLVLVSGATVPSPEGPVPCEINITTVGELYPFPPVYRCISRYEVLNAAEALSAAVAPWWAGSLSVDSDDSDDDDGSDAQGIEARLGSVAAASGVATSDVYRMLKAIHAETARDNRDILHPIRYAAGALFDDGSIVTGCETKALEYGATINPVIKIAKALEDAHDAGRKVLLLAVMDQYGVLHGPFADSRAFLHEGPWGAVPVVVHNSEGDGALVVTAASDLIPDSPRIEELFANVDEARARADATSPATSPDGKVHKPKTSHRPGSRTTTLHNILA</sequence>
<dbReference type="Gene3D" id="3.40.140.10">
    <property type="entry name" value="Cytidine Deaminase, domain 2"/>
    <property type="match status" value="1"/>
</dbReference>
<dbReference type="eggNOG" id="ENOG502S4MG">
    <property type="taxonomic scope" value="Eukaryota"/>
</dbReference>
<dbReference type="GeneID" id="25565792"/>
<dbReference type="Proteomes" id="UP000054408">
    <property type="component" value="Unassembled WGS sequence"/>
</dbReference>
<proteinExistence type="predicted"/>
<evidence type="ECO:0000313" key="2">
    <source>
        <dbReference type="EMBL" id="KNC50800.1"/>
    </source>
</evidence>
<dbReference type="AlphaFoldDB" id="A0A0L0DEZ7"/>
<dbReference type="CDD" id="cd01283">
    <property type="entry name" value="cytidine_deaminase"/>
    <property type="match status" value="1"/>
</dbReference>
<dbReference type="SUPFAM" id="SSF53927">
    <property type="entry name" value="Cytidine deaminase-like"/>
    <property type="match status" value="1"/>
</dbReference>
<feature type="compositionally biased region" description="Basic residues" evidence="1">
    <location>
        <begin position="378"/>
        <end position="387"/>
    </location>
</feature>
<accession>A0A0L0DEZ7</accession>
<dbReference type="InterPro" id="IPR016193">
    <property type="entry name" value="Cytidine_deaminase-like"/>
</dbReference>
<dbReference type="EMBL" id="GL349462">
    <property type="protein sequence ID" value="KNC50800.1"/>
    <property type="molecule type" value="Genomic_DNA"/>
</dbReference>
<dbReference type="GO" id="GO:0003824">
    <property type="term" value="F:catalytic activity"/>
    <property type="evidence" value="ECO:0007669"/>
    <property type="project" value="InterPro"/>
</dbReference>
<evidence type="ECO:0000256" key="1">
    <source>
        <dbReference type="SAM" id="MobiDB-lite"/>
    </source>
</evidence>
<evidence type="ECO:0000313" key="3">
    <source>
        <dbReference type="Proteomes" id="UP000054408"/>
    </source>
</evidence>
<reference evidence="2 3" key="1">
    <citation type="submission" date="2010-05" db="EMBL/GenBank/DDBJ databases">
        <title>The Genome Sequence of Thecamonas trahens ATCC 50062.</title>
        <authorList>
            <consortium name="The Broad Institute Genome Sequencing Platform"/>
            <person name="Russ C."/>
            <person name="Cuomo C."/>
            <person name="Shea T."/>
            <person name="Young S.K."/>
            <person name="Zeng Q."/>
            <person name="Koehrsen M."/>
            <person name="Haas B."/>
            <person name="Borodovsky M."/>
            <person name="Guigo R."/>
            <person name="Alvarado L."/>
            <person name="Berlin A."/>
            <person name="Bochicchio J."/>
            <person name="Borenstein D."/>
            <person name="Chapman S."/>
            <person name="Chen Z."/>
            <person name="Freedman E."/>
            <person name="Gellesch M."/>
            <person name="Goldberg J."/>
            <person name="Griggs A."/>
            <person name="Gujja S."/>
            <person name="Heilman E."/>
            <person name="Heiman D."/>
            <person name="Hepburn T."/>
            <person name="Howarth C."/>
            <person name="Jen D."/>
            <person name="Larson L."/>
            <person name="Mehta T."/>
            <person name="Park D."/>
            <person name="Pearson M."/>
            <person name="Roberts A."/>
            <person name="Saif S."/>
            <person name="Shenoy N."/>
            <person name="Sisk P."/>
            <person name="Stolte C."/>
            <person name="Sykes S."/>
            <person name="Thomson T."/>
            <person name="Walk T."/>
            <person name="White J."/>
            <person name="Yandava C."/>
            <person name="Burger G."/>
            <person name="Gray M.W."/>
            <person name="Holland P.W.H."/>
            <person name="King N."/>
            <person name="Lang F.B.F."/>
            <person name="Roger A.J."/>
            <person name="Ruiz-Trillo I."/>
            <person name="Lander E."/>
            <person name="Nusbaum C."/>
        </authorList>
    </citation>
    <scope>NUCLEOTIDE SEQUENCE [LARGE SCALE GENOMIC DNA]</scope>
    <source>
        <strain evidence="2 3">ATCC 50062</strain>
    </source>
</reference>
<organism evidence="2 3">
    <name type="scientific">Thecamonas trahens ATCC 50062</name>
    <dbReference type="NCBI Taxonomy" id="461836"/>
    <lineage>
        <taxon>Eukaryota</taxon>
        <taxon>Apusozoa</taxon>
        <taxon>Apusomonadida</taxon>
        <taxon>Apusomonadidae</taxon>
        <taxon>Thecamonas</taxon>
    </lineage>
</organism>
<dbReference type="RefSeq" id="XP_013756756.1">
    <property type="nucleotide sequence ID" value="XM_013901302.1"/>
</dbReference>
<dbReference type="OMA" id="RRDQHFT"/>
<feature type="compositionally biased region" description="Polar residues" evidence="1">
    <location>
        <begin position="388"/>
        <end position="398"/>
    </location>
</feature>
<dbReference type="OrthoDB" id="414540at2759"/>